<accession>A0A1F7U5U1</accession>
<dbReference type="Proteomes" id="UP000176303">
    <property type="component" value="Unassembled WGS sequence"/>
</dbReference>
<dbReference type="InterPro" id="IPR007445">
    <property type="entry name" value="PilO"/>
</dbReference>
<feature type="transmembrane region" description="Helical" evidence="1">
    <location>
        <begin position="28"/>
        <end position="49"/>
    </location>
</feature>
<dbReference type="EMBL" id="MGDZ01000026">
    <property type="protein sequence ID" value="OGL73619.1"/>
    <property type="molecule type" value="Genomic_DNA"/>
</dbReference>
<proteinExistence type="predicted"/>
<dbReference type="STRING" id="1802391.A3D72_00115"/>
<dbReference type="GO" id="GO:0043107">
    <property type="term" value="P:type IV pilus-dependent motility"/>
    <property type="evidence" value="ECO:0007669"/>
    <property type="project" value="InterPro"/>
</dbReference>
<dbReference type="Gene3D" id="3.30.70.60">
    <property type="match status" value="1"/>
</dbReference>
<dbReference type="AlphaFoldDB" id="A0A1F7U5U1"/>
<gene>
    <name evidence="2" type="ORF">A3D72_00115</name>
</gene>
<protein>
    <recommendedName>
        <fullName evidence="4">Type 4a pilus biogenesis protein PilO</fullName>
    </recommendedName>
</protein>
<evidence type="ECO:0008006" key="4">
    <source>
        <dbReference type="Google" id="ProtNLM"/>
    </source>
</evidence>
<keyword evidence="1" id="KW-0472">Membrane</keyword>
<keyword evidence="1" id="KW-1133">Transmembrane helix</keyword>
<evidence type="ECO:0000256" key="1">
    <source>
        <dbReference type="SAM" id="Phobius"/>
    </source>
</evidence>
<dbReference type="InterPro" id="IPR014717">
    <property type="entry name" value="Transl_elong_EF1B/ribsomal_bS6"/>
</dbReference>
<keyword evidence="1" id="KW-0812">Transmembrane</keyword>
<organism evidence="2 3">
    <name type="scientific">Candidatus Uhrbacteria bacterium RIFCSPHIGHO2_02_FULL_57_19</name>
    <dbReference type="NCBI Taxonomy" id="1802391"/>
    <lineage>
        <taxon>Bacteria</taxon>
        <taxon>Candidatus Uhriibacteriota</taxon>
    </lineage>
</organism>
<dbReference type="GO" id="GO:0043683">
    <property type="term" value="P:type IV pilus assembly"/>
    <property type="evidence" value="ECO:0007669"/>
    <property type="project" value="InterPro"/>
</dbReference>
<evidence type="ECO:0000313" key="3">
    <source>
        <dbReference type="Proteomes" id="UP000176303"/>
    </source>
</evidence>
<evidence type="ECO:0000313" key="2">
    <source>
        <dbReference type="EMBL" id="OGL73619.1"/>
    </source>
</evidence>
<dbReference type="Pfam" id="PF04350">
    <property type="entry name" value="PilO"/>
    <property type="match status" value="1"/>
</dbReference>
<sequence length="198" mass="21509">MPVPAASKPIARPKQKPSAFRFRPTKGLAVAIFLLIVGIGIPLVVLPLVRSYRNGGPYDVRSRIVQRDGLKENLRTLESARAAFDKLGKEFEQKLQLALPIDADQPGLLVTIDGLAKNSGMQLTAIDISPRRDPLAGIPGVFPVDMGVTVAGGDYSRLKAFLRAIENNLRLMDVTGLAFSPRAASYAISIRTYMRAAR</sequence>
<reference evidence="2 3" key="1">
    <citation type="journal article" date="2016" name="Nat. Commun.">
        <title>Thousands of microbial genomes shed light on interconnected biogeochemical processes in an aquifer system.</title>
        <authorList>
            <person name="Anantharaman K."/>
            <person name="Brown C.T."/>
            <person name="Hug L.A."/>
            <person name="Sharon I."/>
            <person name="Castelle C.J."/>
            <person name="Probst A.J."/>
            <person name="Thomas B.C."/>
            <person name="Singh A."/>
            <person name="Wilkins M.J."/>
            <person name="Karaoz U."/>
            <person name="Brodie E.L."/>
            <person name="Williams K.H."/>
            <person name="Hubbard S.S."/>
            <person name="Banfield J.F."/>
        </authorList>
    </citation>
    <scope>NUCLEOTIDE SEQUENCE [LARGE SCALE GENOMIC DNA]</scope>
</reference>
<name>A0A1F7U5U1_9BACT</name>
<comment type="caution">
    <text evidence="2">The sequence shown here is derived from an EMBL/GenBank/DDBJ whole genome shotgun (WGS) entry which is preliminary data.</text>
</comment>